<dbReference type="InterPro" id="IPR036388">
    <property type="entry name" value="WH-like_DNA-bd_sf"/>
</dbReference>
<keyword evidence="9 11" id="KW-0539">Nucleus</keyword>
<name>A0A0Y0C799_RIDPI</name>
<feature type="compositionally biased region" description="Basic and acidic residues" evidence="13">
    <location>
        <begin position="1"/>
        <end position="10"/>
    </location>
</feature>
<evidence type="ECO:0000256" key="1">
    <source>
        <dbReference type="ARBA" id="ARBA00004123"/>
    </source>
</evidence>
<sequence length="448" mass="49585">MPTKEEEQQKKNRPKRGHSGVNQLGGVFVNGRPLPDSTRQRIVELAHSGARPCDISRILQVSNGCVSKILGRYYETGSIRPRAIGGSKPRVTTPEVVQKIAQYKRECPSIFAWEIRDRLLSEAVCNQDNIPSVSSINRVLRNLTSDTQKSPLCQSPIYDKFGLLNGQSWPRPSPWYTPGAPMHGIGMTTPYPSQPRSPTHPIPEKKEITNCSSQGSNGSAHNGETDEQMRMRLKRKLQRNRTSFTNAQIEALEKEFEKTHYPDVFARERLAQKLDLPEARIQVWFSNRRAKWRREEKLRNQRRDVENGVSRIPMNSSFPNGVYPPLHQSMMTADSYGSIPAIPSYSAGNLPPNPACLQSSPSSYSCMIPGAPRGYDPLSLSSYSRSPCGASAASMQNHLSHVNGSSTGLISPGVSIPVQVPGGGHLGNPTVSMAGMAPMTSQYWPRIQ</sequence>
<evidence type="ECO:0000256" key="2">
    <source>
        <dbReference type="ARBA" id="ARBA00005733"/>
    </source>
</evidence>
<evidence type="ECO:0000256" key="11">
    <source>
        <dbReference type="PROSITE-ProRule" id="PRU00108"/>
    </source>
</evidence>
<dbReference type="Gene3D" id="1.10.10.60">
    <property type="entry name" value="Homeodomain-like"/>
    <property type="match status" value="1"/>
</dbReference>
<dbReference type="PANTHER" id="PTHR45636">
    <property type="entry name" value="PAIRED BOX PROTEIN PAX-6-RELATED-RELATED"/>
    <property type="match status" value="1"/>
</dbReference>
<dbReference type="GO" id="GO:0050877">
    <property type="term" value="P:nervous system process"/>
    <property type="evidence" value="ECO:0007669"/>
    <property type="project" value="UniProtKB-ARBA"/>
</dbReference>
<dbReference type="GO" id="GO:0000981">
    <property type="term" value="F:DNA-binding transcription factor activity, RNA polymerase II-specific"/>
    <property type="evidence" value="ECO:0007669"/>
    <property type="project" value="InterPro"/>
</dbReference>
<dbReference type="PROSITE" id="PS00027">
    <property type="entry name" value="HOMEOBOX_1"/>
    <property type="match status" value="1"/>
</dbReference>
<dbReference type="PROSITE" id="PS51057">
    <property type="entry name" value="PAIRED_2"/>
    <property type="match status" value="1"/>
</dbReference>
<dbReference type="InterPro" id="IPR009057">
    <property type="entry name" value="Homeodomain-like_sf"/>
</dbReference>
<feature type="domain" description="Paired" evidence="15">
    <location>
        <begin position="17"/>
        <end position="143"/>
    </location>
</feature>
<comment type="subcellular location">
    <subcellularLocation>
        <location evidence="1 11 12">Nucleus</location>
    </subcellularLocation>
</comment>
<dbReference type="PANTHER" id="PTHR45636:SF41">
    <property type="entry name" value="PAIRED BOX PROTEIN PAX-6-RELATED"/>
    <property type="match status" value="1"/>
</dbReference>
<dbReference type="InterPro" id="IPR001523">
    <property type="entry name" value="Paired_dom"/>
</dbReference>
<evidence type="ECO:0000256" key="12">
    <source>
        <dbReference type="RuleBase" id="RU000682"/>
    </source>
</evidence>
<accession>A0A0Y0C799</accession>
<feature type="region of interest" description="Disordered" evidence="13">
    <location>
        <begin position="1"/>
        <end position="30"/>
    </location>
</feature>
<dbReference type="GO" id="GO:0005634">
    <property type="term" value="C:nucleus"/>
    <property type="evidence" value="ECO:0007669"/>
    <property type="project" value="UniProtKB-SubCell"/>
</dbReference>
<feature type="DNA-binding region" description="Homeobox" evidence="11">
    <location>
        <begin position="237"/>
        <end position="296"/>
    </location>
</feature>
<evidence type="ECO:0000256" key="4">
    <source>
        <dbReference type="ARBA" id="ARBA00022724"/>
    </source>
</evidence>
<dbReference type="GO" id="GO:0009653">
    <property type="term" value="P:anatomical structure morphogenesis"/>
    <property type="evidence" value="ECO:0007669"/>
    <property type="project" value="UniProtKB-ARBA"/>
</dbReference>
<dbReference type="InterPro" id="IPR043182">
    <property type="entry name" value="PAIRED_DNA-bd_dom"/>
</dbReference>
<protein>
    <recommendedName>
        <fullName evidence="10">Paired box protein Pax-6</fullName>
    </recommendedName>
</protein>
<reference evidence="16" key="1">
    <citation type="submission" date="2015-08" db="EMBL/GenBank/DDBJ databases">
        <title>Cloning and functional analysis of Pax6 from the Hydrothermal Vent Tubeworm Ridgeia piscesae.</title>
        <authorList>
            <person name="Wang W."/>
        </authorList>
    </citation>
    <scope>NUCLEOTIDE SEQUENCE</scope>
</reference>
<dbReference type="SUPFAM" id="SSF46689">
    <property type="entry name" value="Homeodomain-like"/>
    <property type="match status" value="2"/>
</dbReference>
<evidence type="ECO:0000256" key="7">
    <source>
        <dbReference type="ARBA" id="ARBA00023155"/>
    </source>
</evidence>
<keyword evidence="3" id="KW-0217">Developmental protein</keyword>
<dbReference type="SMART" id="SM00389">
    <property type="entry name" value="HOX"/>
    <property type="match status" value="1"/>
</dbReference>
<dbReference type="FunFam" id="1.10.10.10:FF:000003">
    <property type="entry name" value="Paired box protein Pax-6"/>
    <property type="match status" value="1"/>
</dbReference>
<keyword evidence="6 11" id="KW-0238">DNA-binding</keyword>
<dbReference type="FunFam" id="1.10.10.10:FF:000069">
    <property type="entry name" value="Paired box protein Pax-6"/>
    <property type="match status" value="1"/>
</dbReference>
<feature type="domain" description="Homeobox" evidence="14">
    <location>
        <begin position="235"/>
        <end position="295"/>
    </location>
</feature>
<dbReference type="InterPro" id="IPR001356">
    <property type="entry name" value="HD"/>
</dbReference>
<evidence type="ECO:0000256" key="6">
    <source>
        <dbReference type="ARBA" id="ARBA00023125"/>
    </source>
</evidence>
<dbReference type="Pfam" id="PF00046">
    <property type="entry name" value="Homeodomain"/>
    <property type="match status" value="1"/>
</dbReference>
<evidence type="ECO:0000256" key="13">
    <source>
        <dbReference type="SAM" id="MobiDB-lite"/>
    </source>
</evidence>
<dbReference type="GO" id="GO:0007417">
    <property type="term" value="P:central nervous system development"/>
    <property type="evidence" value="ECO:0007669"/>
    <property type="project" value="UniProtKB-ARBA"/>
</dbReference>
<dbReference type="CDD" id="cd00086">
    <property type="entry name" value="homeodomain"/>
    <property type="match status" value="1"/>
</dbReference>
<dbReference type="Pfam" id="PF00292">
    <property type="entry name" value="PAX"/>
    <property type="match status" value="1"/>
</dbReference>
<dbReference type="SMART" id="SM00351">
    <property type="entry name" value="PAX"/>
    <property type="match status" value="1"/>
</dbReference>
<keyword evidence="4" id="KW-0563">Paired box</keyword>
<dbReference type="CDD" id="cd00131">
    <property type="entry name" value="PAX"/>
    <property type="match status" value="1"/>
</dbReference>
<keyword evidence="7 11" id="KW-0371">Homeobox</keyword>
<dbReference type="SMR" id="A0A0Y0C799"/>
<dbReference type="PRINTS" id="PR00027">
    <property type="entry name" value="PAIREDBOX"/>
</dbReference>
<dbReference type="PROSITE" id="PS50071">
    <property type="entry name" value="HOMEOBOX_2"/>
    <property type="match status" value="1"/>
</dbReference>
<evidence type="ECO:0000256" key="10">
    <source>
        <dbReference type="ARBA" id="ARBA00044108"/>
    </source>
</evidence>
<evidence type="ECO:0000259" key="14">
    <source>
        <dbReference type="PROSITE" id="PS50071"/>
    </source>
</evidence>
<evidence type="ECO:0000256" key="5">
    <source>
        <dbReference type="ARBA" id="ARBA00023015"/>
    </source>
</evidence>
<comment type="similarity">
    <text evidence="2">Belongs to the paired homeobox family.</text>
</comment>
<dbReference type="Gene3D" id="1.10.10.10">
    <property type="entry name" value="Winged helix-like DNA-binding domain superfamily/Winged helix DNA-binding domain"/>
    <property type="match status" value="2"/>
</dbReference>
<evidence type="ECO:0000259" key="15">
    <source>
        <dbReference type="PROSITE" id="PS51057"/>
    </source>
</evidence>
<dbReference type="GO" id="GO:0045944">
    <property type="term" value="P:positive regulation of transcription by RNA polymerase II"/>
    <property type="evidence" value="ECO:0007669"/>
    <property type="project" value="UniProtKB-ARBA"/>
</dbReference>
<dbReference type="PROSITE" id="PS00034">
    <property type="entry name" value="PAIRED_1"/>
    <property type="match status" value="1"/>
</dbReference>
<proteinExistence type="evidence at transcript level"/>
<keyword evidence="5" id="KW-0805">Transcription regulation</keyword>
<evidence type="ECO:0000313" key="16">
    <source>
        <dbReference type="EMBL" id="AMB21744.1"/>
    </source>
</evidence>
<keyword evidence="8" id="KW-0804">Transcription</keyword>
<dbReference type="InterPro" id="IPR043565">
    <property type="entry name" value="PAX_fam"/>
</dbReference>
<dbReference type="GO" id="GO:0000785">
    <property type="term" value="C:chromatin"/>
    <property type="evidence" value="ECO:0007669"/>
    <property type="project" value="UniProtKB-ARBA"/>
</dbReference>
<dbReference type="GO" id="GO:0000978">
    <property type="term" value="F:RNA polymerase II cis-regulatory region sequence-specific DNA binding"/>
    <property type="evidence" value="ECO:0007669"/>
    <property type="project" value="UniProtKB-ARBA"/>
</dbReference>
<evidence type="ECO:0000256" key="3">
    <source>
        <dbReference type="ARBA" id="ARBA00022473"/>
    </source>
</evidence>
<dbReference type="EMBL" id="KT380855">
    <property type="protein sequence ID" value="AMB21744.1"/>
    <property type="molecule type" value="mRNA"/>
</dbReference>
<organism evidence="16">
    <name type="scientific">Ridgeia piscesae</name>
    <name type="common">Tubeworm</name>
    <dbReference type="NCBI Taxonomy" id="27915"/>
    <lineage>
        <taxon>Eukaryota</taxon>
        <taxon>Metazoa</taxon>
        <taxon>Spiralia</taxon>
        <taxon>Lophotrochozoa</taxon>
        <taxon>Annelida</taxon>
        <taxon>Polychaeta</taxon>
        <taxon>Sedentaria</taxon>
        <taxon>Canalipalpata</taxon>
        <taxon>Sabellida</taxon>
        <taxon>Siboglinidae</taxon>
        <taxon>Ridgeia</taxon>
    </lineage>
</organism>
<dbReference type="AlphaFoldDB" id="A0A0Y0C799"/>
<dbReference type="InterPro" id="IPR017970">
    <property type="entry name" value="Homeobox_CS"/>
</dbReference>
<dbReference type="FunFam" id="1.10.10.60:FF:000028">
    <property type="entry name" value="Paired box protein Pax-6"/>
    <property type="match status" value="1"/>
</dbReference>
<gene>
    <name evidence="16" type="primary">Pax6</name>
</gene>
<evidence type="ECO:0000256" key="9">
    <source>
        <dbReference type="ARBA" id="ARBA00023242"/>
    </source>
</evidence>
<evidence type="ECO:0000256" key="8">
    <source>
        <dbReference type="ARBA" id="ARBA00023163"/>
    </source>
</evidence>
<dbReference type="GO" id="GO:0010628">
    <property type="term" value="P:positive regulation of gene expression"/>
    <property type="evidence" value="ECO:0007669"/>
    <property type="project" value="UniProtKB-ARBA"/>
</dbReference>